<name>A0A9X4E349_9NEIS</name>
<reference evidence="10" key="2">
    <citation type="submission" date="2024-02" db="EMBL/GenBank/DDBJ databases">
        <title>Neisseria leonii sp. nov.</title>
        <authorList>
            <person name="Boutroux M."/>
            <person name="Favre-Rochex S."/>
            <person name="Gorgette O."/>
            <person name="Touak G."/>
            <person name="Muhle E."/>
            <person name="Chesneau O."/>
            <person name="Clermont D."/>
            <person name="Rahi P."/>
        </authorList>
    </citation>
    <scope>NUCLEOTIDE SEQUENCE</scope>
    <source>
        <strain evidence="10">51.81</strain>
    </source>
</reference>
<dbReference type="Proteomes" id="UP001149607">
    <property type="component" value="Chromosome"/>
</dbReference>
<evidence type="ECO:0000256" key="8">
    <source>
        <dbReference type="SAM" id="SignalP"/>
    </source>
</evidence>
<evidence type="ECO:0000256" key="4">
    <source>
        <dbReference type="ARBA" id="ARBA00022692"/>
    </source>
</evidence>
<evidence type="ECO:0000256" key="7">
    <source>
        <dbReference type="PROSITE-ProRule" id="PRU01360"/>
    </source>
</evidence>
<evidence type="ECO:0000256" key="3">
    <source>
        <dbReference type="ARBA" id="ARBA00022452"/>
    </source>
</evidence>
<evidence type="ECO:0000256" key="1">
    <source>
        <dbReference type="ARBA" id="ARBA00004571"/>
    </source>
</evidence>
<dbReference type="Gene3D" id="2.40.170.20">
    <property type="entry name" value="TonB-dependent receptor, beta-barrel domain"/>
    <property type="match status" value="1"/>
</dbReference>
<dbReference type="GO" id="GO:0009279">
    <property type="term" value="C:cell outer membrane"/>
    <property type="evidence" value="ECO:0007669"/>
    <property type="project" value="UniProtKB-SubCell"/>
</dbReference>
<evidence type="ECO:0000313" key="11">
    <source>
        <dbReference type="Proteomes" id="UP001149607"/>
    </source>
</evidence>
<evidence type="ECO:0000313" key="10">
    <source>
        <dbReference type="EMBL" id="WWY03011.1"/>
    </source>
</evidence>
<keyword evidence="6 7" id="KW-0998">Cell outer membrane</keyword>
<protein>
    <submittedName>
        <fullName evidence="9">TonB-dependent receptor</fullName>
    </submittedName>
</protein>
<dbReference type="RefSeq" id="WP_338691650.1">
    <property type="nucleotide sequence ID" value="NZ_CP146598.1"/>
</dbReference>
<evidence type="ECO:0000256" key="5">
    <source>
        <dbReference type="ARBA" id="ARBA00023136"/>
    </source>
</evidence>
<organism evidence="9">
    <name type="scientific">Neisseria leonii</name>
    <dbReference type="NCBI Taxonomy" id="2995413"/>
    <lineage>
        <taxon>Bacteria</taxon>
        <taxon>Pseudomonadati</taxon>
        <taxon>Pseudomonadota</taxon>
        <taxon>Betaproteobacteria</taxon>
        <taxon>Neisseriales</taxon>
        <taxon>Neisseriaceae</taxon>
        <taxon>Neisseria</taxon>
    </lineage>
</organism>
<feature type="signal peptide" evidence="8">
    <location>
        <begin position="1"/>
        <end position="21"/>
    </location>
</feature>
<proteinExistence type="inferred from homology"/>
<dbReference type="InterPro" id="IPR036942">
    <property type="entry name" value="Beta-barrel_TonB_sf"/>
</dbReference>
<keyword evidence="9" id="KW-0675">Receptor</keyword>
<evidence type="ECO:0000256" key="2">
    <source>
        <dbReference type="ARBA" id="ARBA00022448"/>
    </source>
</evidence>
<dbReference type="EMBL" id="JAPQFL010000005">
    <property type="protein sequence ID" value="MDD9328334.1"/>
    <property type="molecule type" value="Genomic_DNA"/>
</dbReference>
<dbReference type="AlphaFoldDB" id="A0A9X4E349"/>
<keyword evidence="2 7" id="KW-0813">Transport</keyword>
<accession>A0A9X4E349</accession>
<feature type="chain" id="PRO_5042786791" evidence="8">
    <location>
        <begin position="22"/>
        <end position="789"/>
    </location>
</feature>
<keyword evidence="11" id="KW-1185">Reference proteome</keyword>
<dbReference type="InterPro" id="IPR039426">
    <property type="entry name" value="TonB-dep_rcpt-like"/>
</dbReference>
<keyword evidence="5 7" id="KW-0472">Membrane</keyword>
<gene>
    <name evidence="9" type="ORF">ORY91_001756</name>
    <name evidence="10" type="ORF">V9W64_10050</name>
</gene>
<keyword evidence="4 7" id="KW-0812">Transmembrane</keyword>
<comment type="subcellular location">
    <subcellularLocation>
        <location evidence="1 7">Cell outer membrane</location>
        <topology evidence="1 7">Multi-pass membrane protein</topology>
    </subcellularLocation>
</comment>
<sequence>MVKLIAFALMAVLPFCDRLSAAPLPQGRAARLPEVVVYGRPTVSLSSVKTVGQGEIGRLAGENGNVSDYLRSHPNIRYEESDRDGFRQGEIRPEAVLINGAPSDQTAYLVDNVNVNNDLTVDGELFDGSVQVVPGISHRQGYFFDANLLSGVAVHDKNISAALGGFGGGAVVAKTKRYGGRDRWDMRYRTTRSAWTEFYADAAAASLLKRAVPVGSEAVFQPEFRKQTFGIGVEKGWGDVGLAAGFSRRTSDIAQHRITGSNGRSDRQKHTRRSDNALVNLDWAAADRHRIELGLRYSDYREGKFYAGNLDNNVTDSQTAYGATLASIYTSDSGVLTHTLAYDVFRNGRRSNAATAEIVNVLNEDDDSVWDYEKGGYGNSRLKQKNIHYSFDYAPNPFRTGSWEHAVSLGGLYQHTDYAFRRDQDVYSLYRSEYLDGSPTWEMPKQLFARQGSVKTHYGNAALYLEDLIRAGKWEWRPGLRLERDDYLKNTNIAPRFTVRYSPFEQTRLTFGRNRYYGRSFSALKLSDEILKLNGSPDERYGGLGRLNSPYTDETTFGVAQAVGGWRVAANYIRRQNRQSIGLVKEQVGEKPNGDPLLRQYYRNRPSYGSRIYTLEIRRTEPWRWGMAEWSVGLALDWLDMQNIRAADADTPVYLDGKLTTKGRMAAKANSGRENWTARLALDMALPAYGLTWTNRLYAKAPVRQYEKRPDGINRLDAYDSYDYGRHMQWDSSLRWQPALSGGHRPYIKLDLVNVLNRKRQIRTYRAGAGEYGIYTPGRQFWLELGYAF</sequence>
<comment type="similarity">
    <text evidence="7">Belongs to the TonB-dependent receptor family.</text>
</comment>
<dbReference type="SUPFAM" id="SSF56935">
    <property type="entry name" value="Porins"/>
    <property type="match status" value="1"/>
</dbReference>
<reference evidence="9" key="1">
    <citation type="submission" date="2022-10" db="EMBL/GenBank/DDBJ databases">
        <authorList>
            <person name="Boutroux M."/>
        </authorList>
    </citation>
    <scope>NUCLEOTIDE SEQUENCE</scope>
    <source>
        <strain evidence="9">51.81</strain>
    </source>
</reference>
<dbReference type="EMBL" id="CP146598">
    <property type="protein sequence ID" value="WWY03011.1"/>
    <property type="molecule type" value="Genomic_DNA"/>
</dbReference>
<keyword evidence="8" id="KW-0732">Signal</keyword>
<evidence type="ECO:0000256" key="6">
    <source>
        <dbReference type="ARBA" id="ARBA00023237"/>
    </source>
</evidence>
<dbReference type="PROSITE" id="PS52016">
    <property type="entry name" value="TONB_DEPENDENT_REC_3"/>
    <property type="match status" value="1"/>
</dbReference>
<evidence type="ECO:0000313" key="9">
    <source>
        <dbReference type="EMBL" id="MDD9328334.1"/>
    </source>
</evidence>
<keyword evidence="3 7" id="KW-1134">Transmembrane beta strand</keyword>